<dbReference type="InterPro" id="IPR001932">
    <property type="entry name" value="PPM-type_phosphatase-like_dom"/>
</dbReference>
<dbReference type="EMBL" id="CADCTC010000049">
    <property type="protein sequence ID" value="CAA9225683.1"/>
    <property type="molecule type" value="Genomic_DNA"/>
</dbReference>
<dbReference type="SMART" id="SM00332">
    <property type="entry name" value="PP2Cc"/>
    <property type="match status" value="1"/>
</dbReference>
<dbReference type="PANTHER" id="PTHR47992">
    <property type="entry name" value="PROTEIN PHOSPHATASE"/>
    <property type="match status" value="1"/>
</dbReference>
<feature type="domain" description="PPM-type phosphatase" evidence="1">
    <location>
        <begin position="14"/>
        <end position="256"/>
    </location>
</feature>
<reference evidence="2" key="1">
    <citation type="submission" date="2020-02" db="EMBL/GenBank/DDBJ databases">
        <authorList>
            <person name="Meier V. D."/>
        </authorList>
    </citation>
    <scope>NUCLEOTIDE SEQUENCE</scope>
    <source>
        <strain evidence="2">AVDCRST_MAG77</strain>
    </source>
</reference>
<dbReference type="SUPFAM" id="SSF81606">
    <property type="entry name" value="PP2C-like"/>
    <property type="match status" value="1"/>
</dbReference>
<proteinExistence type="predicted"/>
<dbReference type="PROSITE" id="PS51746">
    <property type="entry name" value="PPM_2"/>
    <property type="match status" value="1"/>
</dbReference>
<dbReference type="AlphaFoldDB" id="A0A6J4HKE0"/>
<evidence type="ECO:0000313" key="2">
    <source>
        <dbReference type="EMBL" id="CAA9225683.1"/>
    </source>
</evidence>
<dbReference type="GO" id="GO:0004722">
    <property type="term" value="F:protein serine/threonine phosphatase activity"/>
    <property type="evidence" value="ECO:0007669"/>
    <property type="project" value="InterPro"/>
</dbReference>
<name>A0A6J4HKE0_9CHLR</name>
<dbReference type="InterPro" id="IPR015655">
    <property type="entry name" value="PP2C"/>
</dbReference>
<protein>
    <submittedName>
        <fullName evidence="2">Protein serine/threonine phosphatase PrpC, regulation of stationary phase</fullName>
    </submittedName>
</protein>
<evidence type="ECO:0000259" key="1">
    <source>
        <dbReference type="PROSITE" id="PS51746"/>
    </source>
</evidence>
<organism evidence="2">
    <name type="scientific">uncultured Chloroflexota bacterium</name>
    <dbReference type="NCBI Taxonomy" id="166587"/>
    <lineage>
        <taxon>Bacteria</taxon>
        <taxon>Bacillati</taxon>
        <taxon>Chloroflexota</taxon>
        <taxon>environmental samples</taxon>
    </lineage>
</organism>
<dbReference type="Pfam" id="PF13672">
    <property type="entry name" value="PP2C_2"/>
    <property type="match status" value="1"/>
</dbReference>
<sequence length="281" mass="29588">MLDTTGAPSGPRLRSAAATHPGLIRQNNEDTLAAHVPAEPALLENKGVLFAIADGVGGQAAGEVASRTATKVLLAEYYSPRAPHRVEAALRQAVQAANLRVCTLAHGGDPALRSMQTTLTALVLAGRQAFLAHAGDARVYLLRGGALTQLTGDHSEAAELLRLRLITPEQARYHPRRNVLTRALGSNLMMRPDFQRLPVELDDRFLLCTDGLWGEITPEALTHAASGDPELACRRLITLALDAGGGDNVSLHVVHVLDPGPPAGAPPSRIGRLLAGLRGGG</sequence>
<gene>
    <name evidence="2" type="ORF">AVDCRST_MAG77-710</name>
</gene>
<dbReference type="CDD" id="cd00143">
    <property type="entry name" value="PP2Cc"/>
    <property type="match status" value="1"/>
</dbReference>
<accession>A0A6J4HKE0</accession>
<dbReference type="InterPro" id="IPR036457">
    <property type="entry name" value="PPM-type-like_dom_sf"/>
</dbReference>
<dbReference type="SMART" id="SM00331">
    <property type="entry name" value="PP2C_SIG"/>
    <property type="match status" value="1"/>
</dbReference>
<dbReference type="Gene3D" id="3.60.40.10">
    <property type="entry name" value="PPM-type phosphatase domain"/>
    <property type="match status" value="1"/>
</dbReference>